<evidence type="ECO:0000313" key="1">
    <source>
        <dbReference type="EMBL" id="KAG6793605.1"/>
    </source>
</evidence>
<dbReference type="AlphaFoldDB" id="A0A8X8DKI6"/>
<name>A0A8X8DKI6_POPTO</name>
<keyword evidence="2" id="KW-1185">Reference proteome</keyword>
<reference evidence="1" key="1">
    <citation type="journal article" date="2020" name="bioRxiv">
        <title>Hybrid origin of Populus tomentosa Carr. identified through genome sequencing and phylogenomic analysis.</title>
        <authorList>
            <person name="An X."/>
            <person name="Gao K."/>
            <person name="Chen Z."/>
            <person name="Li J."/>
            <person name="Yang X."/>
            <person name="Yang X."/>
            <person name="Zhou J."/>
            <person name="Guo T."/>
            <person name="Zhao T."/>
            <person name="Huang S."/>
            <person name="Miao D."/>
            <person name="Khan W.U."/>
            <person name="Rao P."/>
            <person name="Ye M."/>
            <person name="Lei B."/>
            <person name="Liao W."/>
            <person name="Wang J."/>
            <person name="Ji L."/>
            <person name="Li Y."/>
            <person name="Guo B."/>
            <person name="Mustafa N.S."/>
            <person name="Li S."/>
            <person name="Yun Q."/>
            <person name="Keller S.R."/>
            <person name="Mao J."/>
            <person name="Zhang R."/>
            <person name="Strauss S.H."/>
        </authorList>
    </citation>
    <scope>NUCLEOTIDE SEQUENCE</scope>
    <source>
        <strain evidence="1">GM15</strain>
        <tissue evidence="1">Leaf</tissue>
    </source>
</reference>
<dbReference type="PANTHER" id="PTHR31286:SF171">
    <property type="entry name" value="CCHC-TYPE DOMAIN-CONTAINING PROTEIN"/>
    <property type="match status" value="1"/>
</dbReference>
<dbReference type="InterPro" id="IPR040256">
    <property type="entry name" value="At4g02000-like"/>
</dbReference>
<gene>
    <name evidence="1" type="ORF">POTOM_002820</name>
</gene>
<dbReference type="EMBL" id="JAAWWB010000001">
    <property type="protein sequence ID" value="KAG6793605.1"/>
    <property type="molecule type" value="Genomic_DNA"/>
</dbReference>
<dbReference type="OrthoDB" id="851886at2759"/>
<accession>A0A8X8DKI6</accession>
<dbReference type="PANTHER" id="PTHR31286">
    <property type="entry name" value="GLYCINE-RICH CELL WALL STRUCTURAL PROTEIN 1.8-LIKE"/>
    <property type="match status" value="1"/>
</dbReference>
<sequence>MNVESTDTLAGVRSLPTKSPDVVNGFGFSLEQERVSFRDKYDNENHILPKFILMIQSFKSYVTFVHNWSPKFISSTEKINRVMVWLRILSYNLVFYDESFLMAMASTIGKPVKVKDNWYKVEYGGLHLISSSCDCYGHLGRDCKVLSSHGTMSAKGMVIDELRATTTRGDMNSSNGSIVQVVYPGIETKIDGDWLIVTKVRKPKNSKEQN</sequence>
<evidence type="ECO:0000313" key="2">
    <source>
        <dbReference type="Proteomes" id="UP000886885"/>
    </source>
</evidence>
<proteinExistence type="predicted"/>
<organism evidence="1 2">
    <name type="scientific">Populus tomentosa</name>
    <name type="common">Chinese white poplar</name>
    <dbReference type="NCBI Taxonomy" id="118781"/>
    <lineage>
        <taxon>Eukaryota</taxon>
        <taxon>Viridiplantae</taxon>
        <taxon>Streptophyta</taxon>
        <taxon>Embryophyta</taxon>
        <taxon>Tracheophyta</taxon>
        <taxon>Spermatophyta</taxon>
        <taxon>Magnoliopsida</taxon>
        <taxon>eudicotyledons</taxon>
        <taxon>Gunneridae</taxon>
        <taxon>Pentapetalae</taxon>
        <taxon>rosids</taxon>
        <taxon>fabids</taxon>
        <taxon>Malpighiales</taxon>
        <taxon>Salicaceae</taxon>
        <taxon>Saliceae</taxon>
        <taxon>Populus</taxon>
    </lineage>
</organism>
<dbReference type="Proteomes" id="UP000886885">
    <property type="component" value="Chromosome 1A"/>
</dbReference>
<comment type="caution">
    <text evidence="1">The sequence shown here is derived from an EMBL/GenBank/DDBJ whole genome shotgun (WGS) entry which is preliminary data.</text>
</comment>
<protein>
    <recommendedName>
        <fullName evidence="3">DUF4283 domain-containing protein</fullName>
    </recommendedName>
</protein>
<evidence type="ECO:0008006" key="3">
    <source>
        <dbReference type="Google" id="ProtNLM"/>
    </source>
</evidence>